<organism evidence="13 14">
    <name type="scientific">Caloramator fervidus</name>
    <dbReference type="NCBI Taxonomy" id="29344"/>
    <lineage>
        <taxon>Bacteria</taxon>
        <taxon>Bacillati</taxon>
        <taxon>Bacillota</taxon>
        <taxon>Clostridia</taxon>
        <taxon>Eubacteriales</taxon>
        <taxon>Clostridiaceae</taxon>
        <taxon>Caloramator</taxon>
    </lineage>
</organism>
<keyword evidence="9" id="KW-0460">Magnesium</keyword>
<dbReference type="PANTHER" id="PTHR47788:SF1">
    <property type="entry name" value="A-ADDING TRNA NUCLEOTIDYLTRANSFERASE"/>
    <property type="match status" value="1"/>
</dbReference>
<evidence type="ECO:0000259" key="12">
    <source>
        <dbReference type="Pfam" id="PF01743"/>
    </source>
</evidence>
<evidence type="ECO:0000256" key="11">
    <source>
        <dbReference type="RuleBase" id="RU003953"/>
    </source>
</evidence>
<dbReference type="Proteomes" id="UP000242850">
    <property type="component" value="Unassembled WGS sequence"/>
</dbReference>
<dbReference type="InterPro" id="IPR043519">
    <property type="entry name" value="NT_sf"/>
</dbReference>
<sequence length="368" mass="43103">MNFSEEIIVFFTDISKKYDINIYLVGGAVRDKILGGKPYDYDFVAELDKKSHYEVSTNISKILGEKFDYNNYYGTAKFTYKGITIDFVMARKEYYPYPAAKPVICPANIIEDLKRRDFTINSIAYDLKNKKIIDIYDGIEDIKNKKIKILHNLSFRDDPTRILRGIKYGARFGFIFDEETLKFMLDALDNKYLNLLSKTRLRNEFLNVFMENIKSVADFLINIDVLSSIVGTKVNINKHFDEKYFDILKDEEKFIVLLYKNDDEVLKKLAEDLNLSKRFLMISKVLKEIKINLDKRDFYSLFKVLILNESRVDKNLILCLFSNDIILNYFKVKGNINFDKRKLANLTKEEIINYKITTILQSGGDKDV</sequence>
<keyword evidence="5" id="KW-0819">tRNA processing</keyword>
<evidence type="ECO:0000256" key="2">
    <source>
        <dbReference type="ARBA" id="ARBA00007265"/>
    </source>
</evidence>
<dbReference type="SUPFAM" id="SSF81891">
    <property type="entry name" value="Poly A polymerase C-terminal region-like"/>
    <property type="match status" value="1"/>
</dbReference>
<proteinExistence type="inferred from homology"/>
<evidence type="ECO:0000256" key="8">
    <source>
        <dbReference type="ARBA" id="ARBA00022741"/>
    </source>
</evidence>
<dbReference type="InterPro" id="IPR052390">
    <property type="entry name" value="tRNA_nt/polyA_polymerase"/>
</dbReference>
<dbReference type="Gene3D" id="3.30.460.10">
    <property type="entry name" value="Beta Polymerase, domain 2"/>
    <property type="match status" value="1"/>
</dbReference>
<keyword evidence="3" id="KW-0820">tRNA-binding</keyword>
<keyword evidence="8" id="KW-0547">Nucleotide-binding</keyword>
<dbReference type="Pfam" id="PF01743">
    <property type="entry name" value="PolyA_pol"/>
    <property type="match status" value="1"/>
</dbReference>
<gene>
    <name evidence="13" type="ORF">SAMN05660865_00933</name>
</gene>
<comment type="cofactor">
    <cofactor evidence="1">
        <name>Mg(2+)</name>
        <dbReference type="ChEBI" id="CHEBI:18420"/>
    </cofactor>
</comment>
<evidence type="ECO:0000313" key="14">
    <source>
        <dbReference type="Proteomes" id="UP000242850"/>
    </source>
</evidence>
<evidence type="ECO:0000256" key="6">
    <source>
        <dbReference type="ARBA" id="ARBA00022695"/>
    </source>
</evidence>
<dbReference type="GO" id="GO:0000166">
    <property type="term" value="F:nucleotide binding"/>
    <property type="evidence" value="ECO:0007669"/>
    <property type="project" value="UniProtKB-KW"/>
</dbReference>
<dbReference type="PANTHER" id="PTHR47788">
    <property type="entry name" value="POLYA POLYMERASE"/>
    <property type="match status" value="1"/>
</dbReference>
<accession>A0A1H5UJG4</accession>
<dbReference type="GO" id="GO:0016779">
    <property type="term" value="F:nucleotidyltransferase activity"/>
    <property type="evidence" value="ECO:0007669"/>
    <property type="project" value="UniProtKB-KW"/>
</dbReference>
<protein>
    <submittedName>
        <fullName evidence="13">Poly(A) polymerase</fullName>
    </submittedName>
</protein>
<evidence type="ECO:0000256" key="1">
    <source>
        <dbReference type="ARBA" id="ARBA00001946"/>
    </source>
</evidence>
<dbReference type="RefSeq" id="WP_103895914.1">
    <property type="nucleotide sequence ID" value="NZ_FNUK01000009.1"/>
</dbReference>
<feature type="domain" description="Poly A polymerase head" evidence="12">
    <location>
        <begin position="22"/>
        <end position="147"/>
    </location>
</feature>
<keyword evidence="10 11" id="KW-0694">RNA-binding</keyword>
<dbReference type="GO" id="GO:0000049">
    <property type="term" value="F:tRNA binding"/>
    <property type="evidence" value="ECO:0007669"/>
    <property type="project" value="UniProtKB-KW"/>
</dbReference>
<dbReference type="OrthoDB" id="9805698at2"/>
<dbReference type="GO" id="GO:0046872">
    <property type="term" value="F:metal ion binding"/>
    <property type="evidence" value="ECO:0007669"/>
    <property type="project" value="UniProtKB-KW"/>
</dbReference>
<evidence type="ECO:0000256" key="3">
    <source>
        <dbReference type="ARBA" id="ARBA00022555"/>
    </source>
</evidence>
<reference evidence="14" key="1">
    <citation type="submission" date="2016-10" db="EMBL/GenBank/DDBJ databases">
        <authorList>
            <person name="Varghese N."/>
            <person name="Submissions S."/>
        </authorList>
    </citation>
    <scope>NUCLEOTIDE SEQUENCE [LARGE SCALE GENOMIC DNA]</scope>
    <source>
        <strain evidence="14">DSM 5463</strain>
    </source>
</reference>
<comment type="similarity">
    <text evidence="2 11">Belongs to the tRNA nucleotidyltransferase/poly(A) polymerase family.</text>
</comment>
<evidence type="ECO:0000256" key="5">
    <source>
        <dbReference type="ARBA" id="ARBA00022694"/>
    </source>
</evidence>
<keyword evidence="6" id="KW-0548">Nucleotidyltransferase</keyword>
<evidence type="ECO:0000256" key="9">
    <source>
        <dbReference type="ARBA" id="ARBA00022842"/>
    </source>
</evidence>
<dbReference type="SUPFAM" id="SSF81301">
    <property type="entry name" value="Nucleotidyltransferase"/>
    <property type="match status" value="1"/>
</dbReference>
<dbReference type="Gene3D" id="1.10.3090.10">
    <property type="entry name" value="cca-adding enzyme, domain 2"/>
    <property type="match status" value="1"/>
</dbReference>
<evidence type="ECO:0000256" key="10">
    <source>
        <dbReference type="ARBA" id="ARBA00022884"/>
    </source>
</evidence>
<evidence type="ECO:0000313" key="13">
    <source>
        <dbReference type="EMBL" id="SEF75172.1"/>
    </source>
</evidence>
<dbReference type="AlphaFoldDB" id="A0A1H5UJG4"/>
<dbReference type="GO" id="GO:0008033">
    <property type="term" value="P:tRNA processing"/>
    <property type="evidence" value="ECO:0007669"/>
    <property type="project" value="UniProtKB-KW"/>
</dbReference>
<dbReference type="InterPro" id="IPR002646">
    <property type="entry name" value="PolA_pol_head_dom"/>
</dbReference>
<dbReference type="CDD" id="cd05398">
    <property type="entry name" value="NT_ClassII-CCAase"/>
    <property type="match status" value="1"/>
</dbReference>
<keyword evidence="7" id="KW-0479">Metal-binding</keyword>
<evidence type="ECO:0000256" key="4">
    <source>
        <dbReference type="ARBA" id="ARBA00022679"/>
    </source>
</evidence>
<name>A0A1H5UJG4_9CLOT</name>
<dbReference type="EMBL" id="FNUK01000009">
    <property type="protein sequence ID" value="SEF75172.1"/>
    <property type="molecule type" value="Genomic_DNA"/>
</dbReference>
<keyword evidence="4 11" id="KW-0808">Transferase</keyword>
<evidence type="ECO:0000256" key="7">
    <source>
        <dbReference type="ARBA" id="ARBA00022723"/>
    </source>
</evidence>
<keyword evidence="14" id="KW-1185">Reference proteome</keyword>